<feature type="signal peptide" evidence="2">
    <location>
        <begin position="1"/>
        <end position="26"/>
    </location>
</feature>
<protein>
    <submittedName>
        <fullName evidence="3">Uncharacterized protein</fullName>
    </submittedName>
</protein>
<dbReference type="RefSeq" id="WP_188571863.1">
    <property type="nucleotide sequence ID" value="NZ_BMFW01000010.1"/>
</dbReference>
<feature type="chain" id="PRO_5047281445" evidence="2">
    <location>
        <begin position="27"/>
        <end position="148"/>
    </location>
</feature>
<keyword evidence="2" id="KW-0732">Signal</keyword>
<accession>A0ABQ2AU82</accession>
<name>A0ABQ2AU82_9MICC</name>
<reference evidence="4" key="1">
    <citation type="journal article" date="2019" name="Int. J. Syst. Evol. Microbiol.">
        <title>The Global Catalogue of Microorganisms (GCM) 10K type strain sequencing project: providing services to taxonomists for standard genome sequencing and annotation.</title>
        <authorList>
            <consortium name="The Broad Institute Genomics Platform"/>
            <consortium name="The Broad Institute Genome Sequencing Center for Infectious Disease"/>
            <person name="Wu L."/>
            <person name="Ma J."/>
        </authorList>
    </citation>
    <scope>NUCLEOTIDE SEQUENCE [LARGE SCALE GENOMIC DNA]</scope>
    <source>
        <strain evidence="4">CGMCC 1.12778</strain>
    </source>
</reference>
<evidence type="ECO:0000256" key="1">
    <source>
        <dbReference type="SAM" id="MobiDB-lite"/>
    </source>
</evidence>
<evidence type="ECO:0000313" key="4">
    <source>
        <dbReference type="Proteomes" id="UP000643279"/>
    </source>
</evidence>
<proteinExistence type="predicted"/>
<dbReference type="EMBL" id="BMFW01000010">
    <property type="protein sequence ID" value="GGH96461.1"/>
    <property type="molecule type" value="Genomic_DNA"/>
</dbReference>
<evidence type="ECO:0000313" key="3">
    <source>
        <dbReference type="EMBL" id="GGH96461.1"/>
    </source>
</evidence>
<keyword evidence="4" id="KW-1185">Reference proteome</keyword>
<organism evidence="3 4">
    <name type="scientific">Arthrobacter liuii</name>
    <dbReference type="NCBI Taxonomy" id="1476996"/>
    <lineage>
        <taxon>Bacteria</taxon>
        <taxon>Bacillati</taxon>
        <taxon>Actinomycetota</taxon>
        <taxon>Actinomycetes</taxon>
        <taxon>Micrococcales</taxon>
        <taxon>Micrococcaceae</taxon>
        <taxon>Arthrobacter</taxon>
    </lineage>
</organism>
<evidence type="ECO:0000256" key="2">
    <source>
        <dbReference type="SAM" id="SignalP"/>
    </source>
</evidence>
<dbReference type="Proteomes" id="UP000643279">
    <property type="component" value="Unassembled WGS sequence"/>
</dbReference>
<comment type="caution">
    <text evidence="3">The sequence shown here is derived from an EMBL/GenBank/DDBJ whole genome shotgun (WGS) entry which is preliminary data.</text>
</comment>
<gene>
    <name evidence="3" type="ORF">GCM10007170_24360</name>
</gene>
<feature type="region of interest" description="Disordered" evidence="1">
    <location>
        <begin position="60"/>
        <end position="79"/>
    </location>
</feature>
<sequence length="148" mass="16015">MFTKRTTLIGAALALGFAAVAAPAQAASGNGAEVTKYNECQSGQDYSYCRTGTAVSHHVSTPSGMESTSSSSNHVDTSTYSDGSQNVIATQTHFHILVRDGQLAELGQHYREQTTQTGPDGTRQCWEREDSHQVGNSVQYHREARYCP</sequence>